<dbReference type="FunFam" id="3.30.70.270:FF:000001">
    <property type="entry name" value="Diguanylate cyclase domain protein"/>
    <property type="match status" value="1"/>
</dbReference>
<dbReference type="InterPro" id="IPR029787">
    <property type="entry name" value="Nucleotide_cyclase"/>
</dbReference>
<evidence type="ECO:0000256" key="1">
    <source>
        <dbReference type="SAM" id="MobiDB-lite"/>
    </source>
</evidence>
<feature type="transmembrane region" description="Helical" evidence="2">
    <location>
        <begin position="177"/>
        <end position="207"/>
    </location>
</feature>
<dbReference type="PANTHER" id="PTHR45138:SF9">
    <property type="entry name" value="DIGUANYLATE CYCLASE DGCM-RELATED"/>
    <property type="match status" value="1"/>
</dbReference>
<evidence type="ECO:0000256" key="2">
    <source>
        <dbReference type="SAM" id="Phobius"/>
    </source>
</evidence>
<feature type="transmembrane region" description="Helical" evidence="2">
    <location>
        <begin position="66"/>
        <end position="92"/>
    </location>
</feature>
<dbReference type="SUPFAM" id="SSF55073">
    <property type="entry name" value="Nucleotide cyclase"/>
    <property type="match status" value="1"/>
</dbReference>
<dbReference type="AlphaFoldDB" id="A0A0N9I3B7"/>
<proteinExistence type="predicted"/>
<dbReference type="GO" id="GO:1902201">
    <property type="term" value="P:negative regulation of bacterial-type flagellum-dependent cell motility"/>
    <property type="evidence" value="ECO:0007669"/>
    <property type="project" value="TreeGrafter"/>
</dbReference>
<dbReference type="PANTHER" id="PTHR45138">
    <property type="entry name" value="REGULATORY COMPONENTS OF SENSORY TRANSDUCTION SYSTEM"/>
    <property type="match status" value="1"/>
</dbReference>
<dbReference type="GO" id="GO:0005886">
    <property type="term" value="C:plasma membrane"/>
    <property type="evidence" value="ECO:0007669"/>
    <property type="project" value="TreeGrafter"/>
</dbReference>
<dbReference type="STRING" id="860235.AOZ06_20615"/>
<dbReference type="KEGG" id="kphy:AOZ06_20615"/>
<feature type="region of interest" description="Disordered" evidence="1">
    <location>
        <begin position="379"/>
        <end position="398"/>
    </location>
</feature>
<keyword evidence="5" id="KW-1185">Reference proteome</keyword>
<feature type="domain" description="GGDEF" evidence="3">
    <location>
        <begin position="247"/>
        <end position="381"/>
    </location>
</feature>
<name>A0A0N9I3B7_9PSEU</name>
<evidence type="ECO:0000313" key="5">
    <source>
        <dbReference type="Proteomes" id="UP000063699"/>
    </source>
</evidence>
<keyword evidence="2" id="KW-0812">Transmembrane</keyword>
<accession>A0A0N9I3B7</accession>
<gene>
    <name evidence="4" type="ORF">AOZ06_20615</name>
</gene>
<dbReference type="EMBL" id="CP012752">
    <property type="protein sequence ID" value="ALG08998.1"/>
    <property type="molecule type" value="Genomic_DNA"/>
</dbReference>
<dbReference type="PROSITE" id="PS50887">
    <property type="entry name" value="GGDEF"/>
    <property type="match status" value="1"/>
</dbReference>
<dbReference type="InterPro" id="IPR050469">
    <property type="entry name" value="Diguanylate_Cyclase"/>
</dbReference>
<dbReference type="GO" id="GO:0052621">
    <property type="term" value="F:diguanylate cyclase activity"/>
    <property type="evidence" value="ECO:0007669"/>
    <property type="project" value="TreeGrafter"/>
</dbReference>
<evidence type="ECO:0000259" key="3">
    <source>
        <dbReference type="PROSITE" id="PS50887"/>
    </source>
</evidence>
<protein>
    <recommendedName>
        <fullName evidence="3">GGDEF domain-containing protein</fullName>
    </recommendedName>
</protein>
<dbReference type="Gene3D" id="3.30.70.270">
    <property type="match status" value="1"/>
</dbReference>
<keyword evidence="2" id="KW-1133">Transmembrane helix</keyword>
<feature type="transmembrane region" description="Helical" evidence="2">
    <location>
        <begin position="137"/>
        <end position="157"/>
    </location>
</feature>
<keyword evidence="2" id="KW-0472">Membrane</keyword>
<dbReference type="NCBIfam" id="TIGR00254">
    <property type="entry name" value="GGDEF"/>
    <property type="match status" value="1"/>
</dbReference>
<dbReference type="GO" id="GO:0043709">
    <property type="term" value="P:cell adhesion involved in single-species biofilm formation"/>
    <property type="evidence" value="ECO:0007669"/>
    <property type="project" value="TreeGrafter"/>
</dbReference>
<dbReference type="InterPro" id="IPR000160">
    <property type="entry name" value="GGDEF_dom"/>
</dbReference>
<dbReference type="Pfam" id="PF00990">
    <property type="entry name" value="GGDEF"/>
    <property type="match status" value="1"/>
</dbReference>
<evidence type="ECO:0000313" key="4">
    <source>
        <dbReference type="EMBL" id="ALG08998.1"/>
    </source>
</evidence>
<sequence length="398" mass="43264">MPYYLALELVAIMLPLLLPGRATTEQDWTWFAVLLGAAVVQAELSAQAERMRRFFASNPHVNMTSVWLFAAALLLPLYLACALALLMYTHLWWRVWRSVPRVRLYRVVCSAATAVLTVAAVVLVVQVPPSGLPAMALGGVTFMVVNGVLVVIGFRLHHPSRTITSLVGSWAENVLEAATLCLGGITAVLLADHPAFIGLMVLPVVLLPRGELGRELHMIAVHDHKTGVLTVGEWRRRAEAELARAENPCGVLMIDVDHFKRINDTYGHLAGDAVLAAVASTVTSEVRNYDLVGRFGGEEFVVLLSFASDDHFVDVAERIRHAVERLTVSHSGTVIEDISVSVGVAVYPRSGPALDDVLAAADKAMYRAKNQGRNRVRAALTEPDDLDPTRGWVAAPPP</sequence>
<dbReference type="CDD" id="cd01949">
    <property type="entry name" value="GGDEF"/>
    <property type="match status" value="1"/>
</dbReference>
<reference evidence="4 5" key="1">
    <citation type="submission" date="2015-07" db="EMBL/GenBank/DDBJ databases">
        <title>Genome sequencing of Kibdelosporangium phytohabitans.</title>
        <authorList>
            <person name="Qin S."/>
            <person name="Xing K."/>
        </authorList>
    </citation>
    <scope>NUCLEOTIDE SEQUENCE [LARGE SCALE GENOMIC DNA]</scope>
    <source>
        <strain evidence="4 5">KLBMP1111</strain>
    </source>
</reference>
<dbReference type="InterPro" id="IPR043128">
    <property type="entry name" value="Rev_trsase/Diguanyl_cyclase"/>
</dbReference>
<dbReference type="Proteomes" id="UP000063699">
    <property type="component" value="Chromosome"/>
</dbReference>
<organism evidence="4 5">
    <name type="scientific">Kibdelosporangium phytohabitans</name>
    <dbReference type="NCBI Taxonomy" id="860235"/>
    <lineage>
        <taxon>Bacteria</taxon>
        <taxon>Bacillati</taxon>
        <taxon>Actinomycetota</taxon>
        <taxon>Actinomycetes</taxon>
        <taxon>Pseudonocardiales</taxon>
        <taxon>Pseudonocardiaceae</taxon>
        <taxon>Kibdelosporangium</taxon>
    </lineage>
</organism>
<feature type="transmembrane region" description="Helical" evidence="2">
    <location>
        <begin position="104"/>
        <end position="125"/>
    </location>
</feature>
<dbReference type="SMART" id="SM00267">
    <property type="entry name" value="GGDEF"/>
    <property type="match status" value="1"/>
</dbReference>